<dbReference type="PROSITE" id="PS50302">
    <property type="entry name" value="PUM"/>
    <property type="match status" value="6"/>
</dbReference>
<dbReference type="CDD" id="cd07920">
    <property type="entry name" value="Pumilio"/>
    <property type="match status" value="1"/>
</dbReference>
<evidence type="ECO:0000259" key="5">
    <source>
        <dbReference type="PROSITE" id="PS50303"/>
    </source>
</evidence>
<feature type="repeat" description="Pumilio" evidence="3">
    <location>
        <begin position="591"/>
        <end position="626"/>
    </location>
</feature>
<dbReference type="InterPro" id="IPR033133">
    <property type="entry name" value="PUM-HD"/>
</dbReference>
<feature type="region of interest" description="Disordered" evidence="4">
    <location>
        <begin position="408"/>
        <end position="432"/>
    </location>
</feature>
<reference evidence="6" key="2">
    <citation type="submission" date="2023-05" db="EMBL/GenBank/DDBJ databases">
        <authorList>
            <consortium name="Lawrence Berkeley National Laboratory"/>
            <person name="Steindorff A."/>
            <person name="Hensen N."/>
            <person name="Bonometti L."/>
            <person name="Westerberg I."/>
            <person name="Brannstrom I.O."/>
            <person name="Guillou S."/>
            <person name="Cros-Aarteil S."/>
            <person name="Calhoun S."/>
            <person name="Haridas S."/>
            <person name="Kuo A."/>
            <person name="Mondo S."/>
            <person name="Pangilinan J."/>
            <person name="Riley R."/>
            <person name="Labutti K."/>
            <person name="Andreopoulos B."/>
            <person name="Lipzen A."/>
            <person name="Chen C."/>
            <person name="Yanf M."/>
            <person name="Daum C."/>
            <person name="Ng V."/>
            <person name="Clum A."/>
            <person name="Ohm R."/>
            <person name="Martin F."/>
            <person name="Silar P."/>
            <person name="Natvig D."/>
            <person name="Lalanne C."/>
            <person name="Gautier V."/>
            <person name="Ament-Velasquez S.L."/>
            <person name="Kruys A."/>
            <person name="Hutchinson M.I."/>
            <person name="Powell A.J."/>
            <person name="Barry K."/>
            <person name="Miller A.N."/>
            <person name="Grigoriev I.V."/>
            <person name="Debuchy R."/>
            <person name="Gladieux P."/>
            <person name="Thoren M.H."/>
            <person name="Johannesson H."/>
        </authorList>
    </citation>
    <scope>NUCLEOTIDE SEQUENCE</scope>
    <source>
        <strain evidence="6">CBS 141.50</strain>
    </source>
</reference>
<sequence length="917" mass="100865">MGSNPRQHNRFPSYNNFPKPPSSSQSILIEAVFGSALQPPASWNSTPFSDTRPTTTPRDAANAFAPGSSGPGPRTSTGDHDTWRAPYWNTSNAAQTRNLSGNTSPRSRPDAFLHGPDPMGNPLLNGSSMNQRVPGSQPSTTSAAEPSKSVLQPPPGFENHAAETYPDQSVQGSESRFSSIYSQPQRFKHDSASLSAVGSGPRRSISALPEPDRTTQAGGALNDFSFGATSGTGLHSQRPSIAGSLPAHQSMGFDQNTAQELTQAMSGLYLGNPPNKGGNPVATENTLTFNNEARNVPSNPFQQPWETTAGHSNGFLNEPYVTGERRGSAADHNSPPAGNAYRTAGILQSPKSLADAMEANWSRRQSLETRTPNEYLRLAQQQQQQQQQLPPPQWQQLTAYLQQQHLHQQLHQQLPGQLPQQQQQQVPPPLHSFPPNSHFTQSYTQYPSSYPAVDTQQALQMAAYSMGMVPSYGFTSPPTSISTIPTRPAKDQDPSRAYRSTLLLDFKETQRSKKWELRDIWGYVVEFSGDQQGSRFIQERLEVANSDERERVFAELETNAVQLMKDVFGNYVMQKLFEYGDQVQKRALASAMRGKLVDLSLQMYGCRVVQKALKHVLVEQQGEIVDEFVPHFMQLCSDIHANHVIQQAIVLVPRVYIGRIMGIIKDNVDALSIDQYGCRVLQRAMEYGTEADKAVIMEKLHRHPRMLVTHSYGNYVVQHVLENAKPEDRDPFCRVVMAELLTFSKHKHASNVVEKCIQFGTPEVQRRIRDRLAGNESGDTLFALMKDQYGNYVVQTLVSTLQGDEKTEVVNKLVTHLQALKRSGATSRQIDAMEKLINGSRRPSAATSNNHTPASTPPTSPGAHVGTTSAVPTPNLTMDSNSPLSTPSRSPTSMNGNASGSIRGSRPGKWAGKAARK</sequence>
<dbReference type="InterPro" id="IPR011989">
    <property type="entry name" value="ARM-like"/>
</dbReference>
<feature type="domain" description="PUM-HD" evidence="5">
    <location>
        <begin position="498"/>
        <end position="837"/>
    </location>
</feature>
<feature type="region of interest" description="Disordered" evidence="4">
    <location>
        <begin position="38"/>
        <end position="215"/>
    </location>
</feature>
<feature type="region of interest" description="Disordered" evidence="4">
    <location>
        <begin position="1"/>
        <end position="25"/>
    </location>
</feature>
<dbReference type="InterPro" id="IPR016024">
    <property type="entry name" value="ARM-type_fold"/>
</dbReference>
<dbReference type="AlphaFoldDB" id="A0AAN6V2S1"/>
<feature type="region of interest" description="Disordered" evidence="4">
    <location>
        <begin position="838"/>
        <end position="917"/>
    </location>
</feature>
<feature type="repeat" description="Pumilio" evidence="3">
    <location>
        <begin position="662"/>
        <end position="698"/>
    </location>
</feature>
<protein>
    <submittedName>
        <fullName evidence="6">Armadillo-type protein</fullName>
    </submittedName>
</protein>
<dbReference type="RefSeq" id="XP_062637194.1">
    <property type="nucleotide sequence ID" value="XM_062780629.1"/>
</dbReference>
<comment type="function">
    <text evidence="2">RNA-binding nucleolar protein required for pre-rRNA processing. Involved in production of 18S rRNA and assembly of small ribosomal subunit.</text>
</comment>
<dbReference type="Gene3D" id="1.25.10.10">
    <property type="entry name" value="Leucine-rich Repeat Variant"/>
    <property type="match status" value="1"/>
</dbReference>
<comment type="caution">
    <text evidence="6">The sequence shown here is derived from an EMBL/GenBank/DDBJ whole genome shotgun (WGS) entry which is preliminary data.</text>
</comment>
<dbReference type="GO" id="GO:0005737">
    <property type="term" value="C:cytoplasm"/>
    <property type="evidence" value="ECO:0007669"/>
    <property type="project" value="TreeGrafter"/>
</dbReference>
<feature type="repeat" description="Pumilio" evidence="3">
    <location>
        <begin position="771"/>
        <end position="811"/>
    </location>
</feature>
<keyword evidence="7" id="KW-1185">Reference proteome</keyword>
<evidence type="ECO:0000313" key="6">
    <source>
        <dbReference type="EMBL" id="KAK4143823.1"/>
    </source>
</evidence>
<feature type="region of interest" description="Disordered" evidence="4">
    <location>
        <begin position="228"/>
        <end position="250"/>
    </location>
</feature>
<feature type="repeat" description="Pumilio" evidence="3">
    <location>
        <begin position="516"/>
        <end position="554"/>
    </location>
</feature>
<keyword evidence="1" id="KW-0677">Repeat</keyword>
<name>A0AAN6V2S1_9PEZI</name>
<evidence type="ECO:0000256" key="2">
    <source>
        <dbReference type="ARBA" id="ARBA00024893"/>
    </source>
</evidence>
<feature type="region of interest" description="Disordered" evidence="4">
    <location>
        <begin position="315"/>
        <end position="342"/>
    </location>
</feature>
<dbReference type="EMBL" id="MU853582">
    <property type="protein sequence ID" value="KAK4143823.1"/>
    <property type="molecule type" value="Genomic_DNA"/>
</dbReference>
<reference evidence="6" key="1">
    <citation type="journal article" date="2023" name="Mol. Phylogenet. Evol.">
        <title>Genome-scale phylogeny and comparative genomics of the fungal order Sordariales.</title>
        <authorList>
            <person name="Hensen N."/>
            <person name="Bonometti L."/>
            <person name="Westerberg I."/>
            <person name="Brannstrom I.O."/>
            <person name="Guillou S."/>
            <person name="Cros-Aarteil S."/>
            <person name="Calhoun S."/>
            <person name="Haridas S."/>
            <person name="Kuo A."/>
            <person name="Mondo S."/>
            <person name="Pangilinan J."/>
            <person name="Riley R."/>
            <person name="LaButti K."/>
            <person name="Andreopoulos B."/>
            <person name="Lipzen A."/>
            <person name="Chen C."/>
            <person name="Yan M."/>
            <person name="Daum C."/>
            <person name="Ng V."/>
            <person name="Clum A."/>
            <person name="Steindorff A."/>
            <person name="Ohm R.A."/>
            <person name="Martin F."/>
            <person name="Silar P."/>
            <person name="Natvig D.O."/>
            <person name="Lalanne C."/>
            <person name="Gautier V."/>
            <person name="Ament-Velasquez S.L."/>
            <person name="Kruys A."/>
            <person name="Hutchinson M.I."/>
            <person name="Powell A.J."/>
            <person name="Barry K."/>
            <person name="Miller A.N."/>
            <person name="Grigoriev I.V."/>
            <person name="Debuchy R."/>
            <person name="Gladieux P."/>
            <person name="Hiltunen Thoren M."/>
            <person name="Johannesson H."/>
        </authorList>
    </citation>
    <scope>NUCLEOTIDE SEQUENCE</scope>
    <source>
        <strain evidence="6">CBS 141.50</strain>
    </source>
</reference>
<gene>
    <name evidence="6" type="ORF">C8A04DRAFT_28389</name>
</gene>
<dbReference type="PROSITE" id="PS50303">
    <property type="entry name" value="PUM_HD"/>
    <property type="match status" value="1"/>
</dbReference>
<dbReference type="SUPFAM" id="SSF48371">
    <property type="entry name" value="ARM repeat"/>
    <property type="match status" value="1"/>
</dbReference>
<feature type="repeat" description="Pumilio" evidence="3">
    <location>
        <begin position="699"/>
        <end position="738"/>
    </location>
</feature>
<evidence type="ECO:0000256" key="1">
    <source>
        <dbReference type="ARBA" id="ARBA00022737"/>
    </source>
</evidence>
<feature type="compositionally biased region" description="Low complexity" evidence="4">
    <location>
        <begin position="880"/>
        <end position="893"/>
    </location>
</feature>
<evidence type="ECO:0000256" key="3">
    <source>
        <dbReference type="PROSITE-ProRule" id="PRU00317"/>
    </source>
</evidence>
<feature type="compositionally biased region" description="Polar residues" evidence="4">
    <location>
        <begin position="866"/>
        <end position="879"/>
    </location>
</feature>
<dbReference type="GO" id="GO:0003730">
    <property type="term" value="F:mRNA 3'-UTR binding"/>
    <property type="evidence" value="ECO:0007669"/>
    <property type="project" value="TreeGrafter"/>
</dbReference>
<dbReference type="SMART" id="SM00025">
    <property type="entry name" value="Pumilio"/>
    <property type="match status" value="8"/>
</dbReference>
<dbReference type="Pfam" id="PF00806">
    <property type="entry name" value="PUF"/>
    <property type="match status" value="8"/>
</dbReference>
<feature type="compositionally biased region" description="Low complexity" evidence="4">
    <location>
        <begin position="408"/>
        <end position="425"/>
    </location>
</feature>
<proteinExistence type="predicted"/>
<dbReference type="InterPro" id="IPR033712">
    <property type="entry name" value="Pumilio_RNA-bd"/>
</dbReference>
<feature type="compositionally biased region" description="Low complexity" evidence="4">
    <location>
        <begin position="66"/>
        <end position="76"/>
    </location>
</feature>
<dbReference type="Proteomes" id="UP001302676">
    <property type="component" value="Unassembled WGS sequence"/>
</dbReference>
<feature type="compositionally biased region" description="Polar residues" evidence="4">
    <location>
        <begin position="124"/>
        <end position="144"/>
    </location>
</feature>
<dbReference type="InterPro" id="IPR001313">
    <property type="entry name" value="Pumilio_RNA-bd_rpt"/>
</dbReference>
<organism evidence="6 7">
    <name type="scientific">Dichotomopilus funicola</name>
    <dbReference type="NCBI Taxonomy" id="1934379"/>
    <lineage>
        <taxon>Eukaryota</taxon>
        <taxon>Fungi</taxon>
        <taxon>Dikarya</taxon>
        <taxon>Ascomycota</taxon>
        <taxon>Pezizomycotina</taxon>
        <taxon>Sordariomycetes</taxon>
        <taxon>Sordariomycetidae</taxon>
        <taxon>Sordariales</taxon>
        <taxon>Chaetomiaceae</taxon>
        <taxon>Dichotomopilus</taxon>
    </lineage>
</organism>
<feature type="compositionally biased region" description="Polar residues" evidence="4">
    <location>
        <begin position="41"/>
        <end position="57"/>
    </location>
</feature>
<accession>A0AAN6V2S1</accession>
<evidence type="ECO:0000256" key="4">
    <source>
        <dbReference type="SAM" id="MobiDB-lite"/>
    </source>
</evidence>
<feature type="compositionally biased region" description="Polar residues" evidence="4">
    <location>
        <begin position="166"/>
        <end position="185"/>
    </location>
</feature>
<dbReference type="PANTHER" id="PTHR12537:SF12">
    <property type="entry name" value="MATERNAL PROTEIN PUMILIO"/>
    <property type="match status" value="1"/>
</dbReference>
<feature type="repeat" description="Pumilio" evidence="3">
    <location>
        <begin position="555"/>
        <end position="590"/>
    </location>
</feature>
<dbReference type="GO" id="GO:0000288">
    <property type="term" value="P:nuclear-transcribed mRNA catabolic process, deadenylation-dependent decay"/>
    <property type="evidence" value="ECO:0007669"/>
    <property type="project" value="TreeGrafter"/>
</dbReference>
<feature type="compositionally biased region" description="Polar residues" evidence="4">
    <location>
        <begin position="88"/>
        <end position="106"/>
    </location>
</feature>
<evidence type="ECO:0000313" key="7">
    <source>
        <dbReference type="Proteomes" id="UP001302676"/>
    </source>
</evidence>
<dbReference type="PANTHER" id="PTHR12537">
    <property type="entry name" value="RNA BINDING PROTEIN PUMILIO-RELATED"/>
    <property type="match status" value="1"/>
</dbReference>
<dbReference type="GeneID" id="87817242"/>
<feature type="compositionally biased region" description="Polar residues" evidence="4">
    <location>
        <begin position="228"/>
        <end position="239"/>
    </location>
</feature>